<dbReference type="RefSeq" id="WP_320314612.1">
    <property type="nucleotide sequence ID" value="NZ_JAVIKH010000026.1"/>
</dbReference>
<evidence type="ECO:0000256" key="1">
    <source>
        <dbReference type="SAM" id="Coils"/>
    </source>
</evidence>
<evidence type="ECO:0000313" key="2">
    <source>
        <dbReference type="EMBL" id="MDX8337260.1"/>
    </source>
</evidence>
<accession>A0ABU4WCI9</accession>
<comment type="caution">
    <text evidence="2">The sequence shown here is derived from an EMBL/GenBank/DDBJ whole genome shotgun (WGS) entry which is preliminary data.</text>
</comment>
<protein>
    <submittedName>
        <fullName evidence="2">Uncharacterized protein</fullName>
    </submittedName>
</protein>
<feature type="coiled-coil region" evidence="1">
    <location>
        <begin position="188"/>
        <end position="222"/>
    </location>
</feature>
<organism evidence="2 3">
    <name type="scientific">Candidatus Cetobacterium colombiensis</name>
    <dbReference type="NCBI Taxonomy" id="3073100"/>
    <lineage>
        <taxon>Bacteria</taxon>
        <taxon>Fusobacteriati</taxon>
        <taxon>Fusobacteriota</taxon>
        <taxon>Fusobacteriia</taxon>
        <taxon>Fusobacteriales</taxon>
        <taxon>Fusobacteriaceae</taxon>
        <taxon>Cetobacterium</taxon>
    </lineage>
</organism>
<proteinExistence type="predicted"/>
<keyword evidence="1" id="KW-0175">Coiled coil</keyword>
<gene>
    <name evidence="2" type="ORF">RFV38_12275</name>
</gene>
<dbReference type="EMBL" id="JAVIKH010000026">
    <property type="protein sequence ID" value="MDX8337260.1"/>
    <property type="molecule type" value="Genomic_DNA"/>
</dbReference>
<sequence>MKKINVKIANKLGEKFKEANIQKNVNSTEVLEVKEKYNPILNYDEFELENLQKEQMIIFEEKAIHHANELSKNTIALSKIFYEAQKTLAFAGSGLFTKWYETLGFKKDFVYMLLKRNELFMEVENKRIFEIPEKAIKTISKIKDKVDVKEILEIVNAEKPVVVAKEIEVSLSGNPKDRLPEIGDIEILENDFNKIIKLERKIAEYYQKIKDLEYELSILKKSR</sequence>
<name>A0ABU4WCI9_9FUSO</name>
<reference evidence="3" key="1">
    <citation type="submission" date="2023-07" db="EMBL/GenBank/DDBJ databases">
        <authorList>
            <person name="Colorado M.A."/>
            <person name="Villamil L.M."/>
            <person name="Melo J.F."/>
            <person name="Rodriguez J.A."/>
            <person name="Ruiz R.Y."/>
        </authorList>
    </citation>
    <scope>NUCLEOTIDE SEQUENCE [LARGE SCALE GENOMIC DNA]</scope>
    <source>
        <strain evidence="3">C33</strain>
    </source>
</reference>
<dbReference type="Proteomes" id="UP001279681">
    <property type="component" value="Unassembled WGS sequence"/>
</dbReference>
<keyword evidence="3" id="KW-1185">Reference proteome</keyword>
<evidence type="ECO:0000313" key="3">
    <source>
        <dbReference type="Proteomes" id="UP001279681"/>
    </source>
</evidence>